<dbReference type="EMBL" id="FQZI01000001">
    <property type="protein sequence ID" value="SHI41726.1"/>
    <property type="molecule type" value="Genomic_DNA"/>
</dbReference>
<evidence type="ECO:0000313" key="1">
    <source>
        <dbReference type="EMBL" id="SHI41726.1"/>
    </source>
</evidence>
<gene>
    <name evidence="1" type="ORF">SAMN05444363_0477</name>
</gene>
<dbReference type="RefSeq" id="WP_073308225.1">
    <property type="nucleotide sequence ID" value="NZ_FQZI01000001.1"/>
</dbReference>
<reference evidence="2" key="1">
    <citation type="submission" date="2016-11" db="EMBL/GenBank/DDBJ databases">
        <authorList>
            <person name="Varghese N."/>
            <person name="Submissions S."/>
        </authorList>
    </citation>
    <scope>NUCLEOTIDE SEQUENCE [LARGE SCALE GENOMIC DNA]</scope>
    <source>
        <strain evidence="2">DSM 18829</strain>
    </source>
</reference>
<sequence>MKTIENFKQKTLIKNELKNVQGGVFIPTGGYCTPTNNFVTGFYDTNGNGRQDSGELTVTFATSGPRMQAV</sequence>
<protein>
    <submittedName>
        <fullName evidence="1">Uncharacterized protein</fullName>
    </submittedName>
</protein>
<proteinExistence type="predicted"/>
<accession>A0A1M6AZ40</accession>
<dbReference type="AlphaFoldDB" id="A0A1M6AZ40"/>
<evidence type="ECO:0000313" key="2">
    <source>
        <dbReference type="Proteomes" id="UP000184488"/>
    </source>
</evidence>
<organism evidence="1 2">
    <name type="scientific">Flavobacterium terrae</name>
    <dbReference type="NCBI Taxonomy" id="415425"/>
    <lineage>
        <taxon>Bacteria</taxon>
        <taxon>Pseudomonadati</taxon>
        <taxon>Bacteroidota</taxon>
        <taxon>Flavobacteriia</taxon>
        <taxon>Flavobacteriales</taxon>
        <taxon>Flavobacteriaceae</taxon>
        <taxon>Flavobacterium</taxon>
    </lineage>
</organism>
<dbReference type="Proteomes" id="UP000184488">
    <property type="component" value="Unassembled WGS sequence"/>
</dbReference>
<keyword evidence="2" id="KW-1185">Reference proteome</keyword>
<name>A0A1M6AZ40_9FLAO</name>